<keyword evidence="1" id="KW-0472">Membrane</keyword>
<dbReference type="AlphaFoldDB" id="A0A6C0BAD7"/>
<feature type="transmembrane region" description="Helical" evidence="1">
    <location>
        <begin position="36"/>
        <end position="57"/>
    </location>
</feature>
<organism evidence="2">
    <name type="scientific">viral metagenome</name>
    <dbReference type="NCBI Taxonomy" id="1070528"/>
    <lineage>
        <taxon>unclassified sequences</taxon>
        <taxon>metagenomes</taxon>
        <taxon>organismal metagenomes</taxon>
    </lineage>
</organism>
<feature type="transmembrane region" description="Helical" evidence="1">
    <location>
        <begin position="63"/>
        <end position="81"/>
    </location>
</feature>
<name>A0A6C0BAD7_9ZZZZ</name>
<evidence type="ECO:0000256" key="1">
    <source>
        <dbReference type="SAM" id="Phobius"/>
    </source>
</evidence>
<evidence type="ECO:0000313" key="2">
    <source>
        <dbReference type="EMBL" id="QHS89217.1"/>
    </source>
</evidence>
<keyword evidence="1" id="KW-0812">Transmembrane</keyword>
<proteinExistence type="predicted"/>
<accession>A0A6C0BAD7</accession>
<sequence length="131" mass="14089">MAANVSVEIQAILEKNKLEDLKGFISKRKCLNSCNLGLIYIFHVVQSAGILTTTVAAGYDMKYVIWIGVGLNILASIINAFEKTNSAVSKGLLKDIQAIKDGTFLDEGSIEMPEMKKDEKAAPLLGDGGKA</sequence>
<dbReference type="EMBL" id="MN739107">
    <property type="protein sequence ID" value="QHS89217.1"/>
    <property type="molecule type" value="Genomic_DNA"/>
</dbReference>
<keyword evidence="1" id="KW-1133">Transmembrane helix</keyword>
<reference evidence="2" key="1">
    <citation type="journal article" date="2020" name="Nature">
        <title>Giant virus diversity and host interactions through global metagenomics.</title>
        <authorList>
            <person name="Schulz F."/>
            <person name="Roux S."/>
            <person name="Paez-Espino D."/>
            <person name="Jungbluth S."/>
            <person name="Walsh D.A."/>
            <person name="Denef V.J."/>
            <person name="McMahon K.D."/>
            <person name="Konstantinidis K.T."/>
            <person name="Eloe-Fadrosh E.A."/>
            <person name="Kyrpides N.C."/>
            <person name="Woyke T."/>
        </authorList>
    </citation>
    <scope>NUCLEOTIDE SEQUENCE</scope>
    <source>
        <strain evidence="2">GVMAG-M-3300010158-60</strain>
    </source>
</reference>
<protein>
    <submittedName>
        <fullName evidence="2">Uncharacterized protein</fullName>
    </submittedName>
</protein>